<dbReference type="Proteomes" id="UP000661077">
    <property type="component" value="Unassembled WGS sequence"/>
</dbReference>
<protein>
    <submittedName>
        <fullName evidence="2">Uncharacterized protein</fullName>
    </submittedName>
</protein>
<sequence length="314" mass="33143">MAVAIAVGATVSDFPRLALASFIAMLALPASAATYTVVIAGLGGEPAYEQKFREYAVAVASAAETAAGSSNNVVSLSGGGARAESVKREIKKLAARMNADDAAVVVLIGHGSYDGENYRFNLPGPDLTDTELARLFDELPARDQLIINATSASGAVLERWQKPRRVVITATKSGGERTATRFAQYWAQAVASDAADTNKDQIVTAAEAYAFATNQVEAAFKSETAMATEHARMEGDDAGRFTIARLGSAALAPDNPEVAALLSQRGAIEQDLDRVKGQKASLPENQYYDQLEEVLVRLALLQKEIDSRMGGGGS</sequence>
<accession>A0ABS1WSS1</accession>
<comment type="caution">
    <text evidence="2">The sequence shown here is derived from an EMBL/GenBank/DDBJ whole genome shotgun (WGS) entry which is preliminary data.</text>
</comment>
<keyword evidence="1" id="KW-0732">Signal</keyword>
<keyword evidence="3" id="KW-1185">Reference proteome</keyword>
<name>A0ABS1WSS1_9GAMM</name>
<evidence type="ECO:0000313" key="3">
    <source>
        <dbReference type="Proteomes" id="UP000661077"/>
    </source>
</evidence>
<dbReference type="Gene3D" id="3.40.50.1460">
    <property type="match status" value="1"/>
</dbReference>
<feature type="signal peptide" evidence="1">
    <location>
        <begin position="1"/>
        <end position="32"/>
    </location>
</feature>
<reference evidence="2 3" key="1">
    <citation type="journal article" date="2021" name="Int. J. Syst. Evol. Microbiol.">
        <title>Steroidobacter gossypii sp. nov., isolated from soil of cotton cropping field.</title>
        <authorList>
            <person name="Huang R."/>
            <person name="Yang S."/>
            <person name="Zhen C."/>
            <person name="Liu W."/>
        </authorList>
    </citation>
    <scope>NUCLEOTIDE SEQUENCE [LARGE SCALE GENOMIC DNA]</scope>
    <source>
        <strain evidence="2 3">S1-65</strain>
    </source>
</reference>
<evidence type="ECO:0000256" key="1">
    <source>
        <dbReference type="SAM" id="SignalP"/>
    </source>
</evidence>
<evidence type="ECO:0000313" key="2">
    <source>
        <dbReference type="EMBL" id="MBM0104028.1"/>
    </source>
</evidence>
<feature type="chain" id="PRO_5046816444" evidence="1">
    <location>
        <begin position="33"/>
        <end position="314"/>
    </location>
</feature>
<dbReference type="RefSeq" id="WP_203165975.1">
    <property type="nucleotide sequence ID" value="NZ_JAEVLS010000001.1"/>
</dbReference>
<organism evidence="2 3">
    <name type="scientific">Steroidobacter gossypii</name>
    <dbReference type="NCBI Taxonomy" id="2805490"/>
    <lineage>
        <taxon>Bacteria</taxon>
        <taxon>Pseudomonadati</taxon>
        <taxon>Pseudomonadota</taxon>
        <taxon>Gammaproteobacteria</taxon>
        <taxon>Steroidobacterales</taxon>
        <taxon>Steroidobacteraceae</taxon>
        <taxon>Steroidobacter</taxon>
    </lineage>
</organism>
<gene>
    <name evidence="2" type="ORF">JM946_04700</name>
</gene>
<proteinExistence type="predicted"/>
<dbReference type="EMBL" id="JAEVLS010000001">
    <property type="protein sequence ID" value="MBM0104028.1"/>
    <property type="molecule type" value="Genomic_DNA"/>
</dbReference>